<sequence>MKNSVIACAASGPSLTLADCQLLYEAEIPIIAVNDSWRVAPFCSAIYAADFAWWREHASKIPVTAARWCGSRYTAIHFGISYLQTAIPGSFNSGQRAIELAATLGASRILLLGYDCSLKRGIHWHGAHAAGRLRNPTHESVIAWQGEFSRLAAACSGVEIVNCSRDTSLKCFQRERLETAIERLSSHPVPVRRSSVHRTG</sequence>
<reference evidence="1" key="1">
    <citation type="submission" date="2019-03" db="EMBL/GenBank/DDBJ databases">
        <title>Complete genome sequence of enteropathogenic Citrobacter rodentium strain DBS100.</title>
        <authorList>
            <person name="Popov G."/>
            <person name="Fiebig A."/>
            <person name="Shideler S."/>
            <person name="Coombes B."/>
            <person name="Savchenko A."/>
        </authorList>
    </citation>
    <scope>NUCLEOTIDE SEQUENCE</scope>
    <source>
        <strain evidence="1">DBS100</strain>
    </source>
</reference>
<gene>
    <name evidence="1" type="ORF">E2R62_09610</name>
</gene>
<protein>
    <recommendedName>
        <fullName evidence="2">Norphogenetic protein</fullName>
    </recommendedName>
</protein>
<evidence type="ECO:0000313" key="1">
    <source>
        <dbReference type="EMBL" id="QBY29092.1"/>
    </source>
</evidence>
<evidence type="ECO:0008006" key="2">
    <source>
        <dbReference type="Google" id="ProtNLM"/>
    </source>
</evidence>
<dbReference type="OMA" id="WDASINE"/>
<organism evidence="1">
    <name type="scientific">Citrobacter rodentium</name>
    <dbReference type="NCBI Taxonomy" id="67825"/>
    <lineage>
        <taxon>Bacteria</taxon>
        <taxon>Pseudomonadati</taxon>
        <taxon>Pseudomonadota</taxon>
        <taxon>Gammaproteobacteria</taxon>
        <taxon>Enterobacterales</taxon>
        <taxon>Enterobacteriaceae</taxon>
        <taxon>Citrobacter</taxon>
    </lineage>
</organism>
<dbReference type="RefSeq" id="WP_012906781.1">
    <property type="nucleotide sequence ID" value="NZ_CAJTBI010000018.1"/>
</dbReference>
<dbReference type="EMBL" id="CP038008">
    <property type="protein sequence ID" value="QBY29092.1"/>
    <property type="molecule type" value="Genomic_DNA"/>
</dbReference>
<proteinExistence type="predicted"/>
<accession>A0A482PMF6</accession>
<dbReference type="AlphaFoldDB" id="A0A482PMF6"/>
<name>A0A482PMF6_CITRO</name>